<evidence type="ECO:0000313" key="2">
    <source>
        <dbReference type="Proteomes" id="UP000800092"/>
    </source>
</evidence>
<organism evidence="1 2">
    <name type="scientific">Viridothelium virens</name>
    <name type="common">Speckled blister lichen</name>
    <name type="synonym">Trypethelium virens</name>
    <dbReference type="NCBI Taxonomy" id="1048519"/>
    <lineage>
        <taxon>Eukaryota</taxon>
        <taxon>Fungi</taxon>
        <taxon>Dikarya</taxon>
        <taxon>Ascomycota</taxon>
        <taxon>Pezizomycotina</taxon>
        <taxon>Dothideomycetes</taxon>
        <taxon>Dothideomycetes incertae sedis</taxon>
        <taxon>Trypetheliales</taxon>
        <taxon>Trypetheliaceae</taxon>
        <taxon>Viridothelium</taxon>
    </lineage>
</organism>
<sequence>MVNDPSIYVRLSFGAGRPRKAEHRVTENLVTRIFRREFFAVSIFSQRKVLKSAALRQFRLSACIDPGCAGQTPPPRVSLHRLTQVARRGKHPSCQTHALCITAALLVSLASPLISNCADLSPLGFAERWEPRAVDVPLDRSADSVKLWLGKLIASMSDRDGCHGILLLQAHCKYENGRTHLTPFGKCVPSH</sequence>
<accession>A0A6A6GWH5</accession>
<evidence type="ECO:0000313" key="1">
    <source>
        <dbReference type="EMBL" id="KAF2229958.1"/>
    </source>
</evidence>
<proteinExistence type="predicted"/>
<keyword evidence="2" id="KW-1185">Reference proteome</keyword>
<dbReference type="EMBL" id="ML991850">
    <property type="protein sequence ID" value="KAF2229958.1"/>
    <property type="molecule type" value="Genomic_DNA"/>
</dbReference>
<dbReference type="Proteomes" id="UP000800092">
    <property type="component" value="Unassembled WGS sequence"/>
</dbReference>
<gene>
    <name evidence="1" type="ORF">EV356DRAFT_364292</name>
</gene>
<dbReference type="AlphaFoldDB" id="A0A6A6GWH5"/>
<protein>
    <submittedName>
        <fullName evidence="1">Uncharacterized protein</fullName>
    </submittedName>
</protein>
<name>A0A6A6GWH5_VIRVR</name>
<reference evidence="1" key="1">
    <citation type="journal article" date="2020" name="Stud. Mycol.">
        <title>101 Dothideomycetes genomes: a test case for predicting lifestyles and emergence of pathogens.</title>
        <authorList>
            <person name="Haridas S."/>
            <person name="Albert R."/>
            <person name="Binder M."/>
            <person name="Bloem J."/>
            <person name="Labutti K."/>
            <person name="Salamov A."/>
            <person name="Andreopoulos B."/>
            <person name="Baker S."/>
            <person name="Barry K."/>
            <person name="Bills G."/>
            <person name="Bluhm B."/>
            <person name="Cannon C."/>
            <person name="Castanera R."/>
            <person name="Culley D."/>
            <person name="Daum C."/>
            <person name="Ezra D."/>
            <person name="Gonzalez J."/>
            <person name="Henrissat B."/>
            <person name="Kuo A."/>
            <person name="Liang C."/>
            <person name="Lipzen A."/>
            <person name="Lutzoni F."/>
            <person name="Magnuson J."/>
            <person name="Mondo S."/>
            <person name="Nolan M."/>
            <person name="Ohm R."/>
            <person name="Pangilinan J."/>
            <person name="Park H.-J."/>
            <person name="Ramirez L."/>
            <person name="Alfaro M."/>
            <person name="Sun H."/>
            <person name="Tritt A."/>
            <person name="Yoshinaga Y."/>
            <person name="Zwiers L.-H."/>
            <person name="Turgeon B."/>
            <person name="Goodwin S."/>
            <person name="Spatafora J."/>
            <person name="Crous P."/>
            <person name="Grigoriev I."/>
        </authorList>
    </citation>
    <scope>NUCLEOTIDE SEQUENCE</scope>
    <source>
        <strain evidence="1">Tuck. ex Michener</strain>
    </source>
</reference>